<dbReference type="Pfam" id="PF10350">
    <property type="entry name" value="DUF2428"/>
    <property type="match status" value="1"/>
</dbReference>
<dbReference type="GO" id="GO:0030488">
    <property type="term" value="P:tRNA methylation"/>
    <property type="evidence" value="ECO:0007669"/>
    <property type="project" value="TreeGrafter"/>
</dbReference>
<sequence length="1652" mass="182647">QLERGMPLVNGRPNRSLMHLTKRTKVPGAPVKKYTLSDRILRDIANIIAHCQTSALRVVLRQDRFPNLAELCRLDIVDDDADELVGFVVNTAAECRASVDRSSFSALFQRLPLDRRSSHLNRTAEQYGRQPNPFMIPFLLIMHDSCPNAPKPAVLEYFTSAIRLILSHMEPDFNAQLQLVLAHVASFVQQHAPTIADRDLADFAGSSIVPIIADILVDKEAMLLSGSVFASVVLSTSPSSILSVAEQLSLSPPAPLSSFNDAVLSGQGSCAVLAAIIDQIDPESLSHPAIVASALPRVLEFCYYSDPTLRVIALTALSRYFHRISLEQSIGGDDSVRAMTNAIIDAILDMWDRALHQSERIVKQILLSYCKLVQFHDAETCLSMVMAKYRSIGHKSRSKWQLLTLIVDCFDISTTSKAGLISELLSTAGNAQVWSITRSVLNTLLRQLHGSLTPSEFTAIWLSPLCDVLVQSTNALVLDHLNADIVPDLIRLQSSAYPDLIESLRAASPSCIRDLAMIRISSSARQAGTPFAAITSVFNELQSSLQHQQEPVRICALSLVCSAPQKAEMPSALECDLVADCIPSFRNVTCSAIRHKLDRNLQIFLSRISLGSTRVFKSCRSPCTSPFIDNVVVPSSLHVPYEFVRRFFSRTLSNIFPGASVDRLLTNLQLLYIVTDIWPDWRDPNAVDAVLSAAVSSWENVRAAANAVLEKVVQSSHILPGYSAPQHIEPLFDWALHLVCSPRPSRANSGADLIGFLFNSYVVGQRWRVAFDNDRVRIADHDHCEESSSGMDFLSRLLALLRDRVGLIEQSSIADRYRSESHRVHGLMTSIANIVNQQGFHTHIDPHVASDLVTVVKRVIDVSMEVHAKESGLHWDLIQVQSIDCRGHVILDESFSADSAQLLVICSWHAIKEGANLIATLVRSGLLDLVSIQSLGLYFLHILQLCKHQGILMNMYLSFQILCQSAPIGTVSSWLDKLIDDLNIGDGSQWIRRSAGIPFCFQAILYSERKRNQKRFLCRTMDLLLKISGDMESSWSVRVHALNIVRVLVNDSELNSGICQYLSRAMLIAISGFSCEQWAVRNSSLMLFAALVRLSCPSSITARQFFTAYPDLHPFFLSQLDLIANSSSTSDQLHPSVYPILLIMSRLSTCSSSTDVVSPFLPYIAHYTSHPVYIIREQAGKSLSCVHPDLRSYAQHLALNSLPSSDQFTSISHNTLHGVLIQLHHISSRIADLALDPVLIASRLYLAGPFVKSHVVRRAALAVFQNLIPSSAASSNASLLIRYALEICMDKGSGDFNGIGYNQMRETAAELIVKWNHLICEPDRQSALISSFRTFPSCCTLITSSSIPISYIVSLCSSCADLPISDIIPMIELIYSRDSYLYDLTLDQRDAIRDIAGLSTDPCSIRLYGYMQSRYPCPSFLNTISRGADSAQEPDIRHAACQAIVSAGIAGYTGANEIGLYWTTAIKLILDNDDMIRSLALSLIPSSARYAATPIHRLFLYFAHQYSDRHHLHQPLWNMLITIINQYSHGPDTLGLFEPDKDNDHIENILLAQLICSLIKDSMSSVHKQSLAKQATIELSALVSSNTRALSSDLPLSDGLIEAMFISMIAVIAVGGEIGAVLSDIIPSLCKYPILNHAINHNYLFLLDRSLN</sequence>
<evidence type="ECO:0000313" key="6">
    <source>
        <dbReference type="EMBL" id="CRZ02633.1"/>
    </source>
</evidence>
<dbReference type="GO" id="GO:0005829">
    <property type="term" value="C:cytosol"/>
    <property type="evidence" value="ECO:0007669"/>
    <property type="project" value="TreeGrafter"/>
</dbReference>
<comment type="similarity">
    <text evidence="1">Belongs to the THADA family.</text>
</comment>
<dbReference type="InterPro" id="IPR016024">
    <property type="entry name" value="ARM-type_fold"/>
</dbReference>
<dbReference type="Pfam" id="PF25150">
    <property type="entry name" value="TPR_Trm732"/>
    <property type="match status" value="1"/>
</dbReference>
<dbReference type="InterPro" id="IPR056842">
    <property type="entry name" value="THADA-like_TPR_C"/>
</dbReference>
<feature type="domain" description="DUF2428" evidence="3">
    <location>
        <begin position="851"/>
        <end position="1079"/>
    </location>
</feature>
<accession>A0A0H5QKU7</accession>
<reference evidence="6" key="1">
    <citation type="submission" date="2015-04" db="EMBL/GenBank/DDBJ databases">
        <title>The genome sequence of the plant pathogenic Rhizarian Plasmodiophora brassicae reveals insights in its biotrophic life cycle and the origin of chitin synthesis.</title>
        <authorList>
            <person name="Schwelm A."/>
            <person name="Fogelqvist J."/>
            <person name="Knaust A."/>
            <person name="Julke S."/>
            <person name="Lilja T."/>
            <person name="Dhandapani V."/>
            <person name="Bonilla-Rosso G."/>
            <person name="Karlsson M."/>
            <person name="Shevchenko A."/>
            <person name="Choi S.R."/>
            <person name="Kim H.G."/>
            <person name="Park J.Y."/>
            <person name="Lim Y.P."/>
            <person name="Ludwig-Muller J."/>
            <person name="Dixelius C."/>
        </authorList>
    </citation>
    <scope>NUCLEOTIDE SEQUENCE</scope>
    <source>
        <tissue evidence="6">Potato root galls</tissue>
    </source>
</reference>
<dbReference type="InterPro" id="IPR051954">
    <property type="entry name" value="tRNA_methyltransferase_THADA"/>
</dbReference>
<protein>
    <submittedName>
        <fullName evidence="6">Uncharacterized protein</fullName>
    </submittedName>
</protein>
<proteinExistence type="inferred from homology"/>
<feature type="domain" description="tRNA (32-2'-O)-methyltransferase regulator THADA-like C-terminal TPR repeats region" evidence="5">
    <location>
        <begin position="1081"/>
        <end position="1226"/>
    </location>
</feature>
<evidence type="ECO:0000259" key="4">
    <source>
        <dbReference type="Pfam" id="PF25150"/>
    </source>
</evidence>
<dbReference type="InterPro" id="IPR056843">
    <property type="entry name" value="THADA-like_TPR"/>
</dbReference>
<dbReference type="PANTHER" id="PTHR14387">
    <property type="entry name" value="THADA/DEATH RECEPTOR INTERACTING PROTEIN"/>
    <property type="match status" value="1"/>
</dbReference>
<dbReference type="InterPro" id="IPR019442">
    <property type="entry name" value="THADA/TRM732_DUF2428"/>
</dbReference>
<organism evidence="6">
    <name type="scientific">Spongospora subterranea</name>
    <dbReference type="NCBI Taxonomy" id="70186"/>
    <lineage>
        <taxon>Eukaryota</taxon>
        <taxon>Sar</taxon>
        <taxon>Rhizaria</taxon>
        <taxon>Endomyxa</taxon>
        <taxon>Phytomyxea</taxon>
        <taxon>Plasmodiophorida</taxon>
        <taxon>Plasmodiophoridae</taxon>
        <taxon>Spongospora</taxon>
    </lineage>
</organism>
<feature type="domain" description="tRNA (32-2'-O)-methyltransferase regulator THADA-like TPR repeats region" evidence="4">
    <location>
        <begin position="459"/>
        <end position="680"/>
    </location>
</feature>
<evidence type="ECO:0000256" key="2">
    <source>
        <dbReference type="ARBA" id="ARBA00022694"/>
    </source>
</evidence>
<feature type="non-terminal residue" evidence="6">
    <location>
        <position position="1"/>
    </location>
</feature>
<dbReference type="Pfam" id="PF25151">
    <property type="entry name" value="TPR_Trm732_C"/>
    <property type="match status" value="1"/>
</dbReference>
<evidence type="ECO:0000259" key="3">
    <source>
        <dbReference type="Pfam" id="PF10350"/>
    </source>
</evidence>
<name>A0A0H5QKU7_9EUKA</name>
<dbReference type="SUPFAM" id="SSF48371">
    <property type="entry name" value="ARM repeat"/>
    <property type="match status" value="1"/>
</dbReference>
<evidence type="ECO:0000259" key="5">
    <source>
        <dbReference type="Pfam" id="PF25151"/>
    </source>
</evidence>
<dbReference type="EMBL" id="HACM01002191">
    <property type="protein sequence ID" value="CRZ02633.1"/>
    <property type="molecule type" value="Transcribed_RNA"/>
</dbReference>
<keyword evidence="2" id="KW-0819">tRNA processing</keyword>
<dbReference type="PANTHER" id="PTHR14387:SF0">
    <property type="entry name" value="DUF2428 DOMAIN-CONTAINING PROTEIN"/>
    <property type="match status" value="1"/>
</dbReference>
<evidence type="ECO:0000256" key="1">
    <source>
        <dbReference type="ARBA" id="ARBA00010409"/>
    </source>
</evidence>